<dbReference type="EMBL" id="CP037422">
    <property type="protein sequence ID" value="QDU10873.1"/>
    <property type="molecule type" value="Genomic_DNA"/>
</dbReference>
<dbReference type="GO" id="GO:0000156">
    <property type="term" value="F:phosphorelay response regulator activity"/>
    <property type="evidence" value="ECO:0007669"/>
    <property type="project" value="InterPro"/>
</dbReference>
<dbReference type="EC" id="2.7.13.3" evidence="14"/>
<dbReference type="GO" id="GO:0006935">
    <property type="term" value="P:chemotaxis"/>
    <property type="evidence" value="ECO:0007669"/>
    <property type="project" value="UniProtKB-UniRule"/>
</dbReference>
<evidence type="ECO:0000256" key="2">
    <source>
        <dbReference type="ARBA" id="ARBA00001541"/>
    </source>
</evidence>
<dbReference type="PROSITE" id="PS50123">
    <property type="entry name" value="CHER"/>
    <property type="match status" value="1"/>
</dbReference>
<dbReference type="InterPro" id="IPR036097">
    <property type="entry name" value="HisK_dim/P_sf"/>
</dbReference>
<evidence type="ECO:0000259" key="11">
    <source>
        <dbReference type="PROSITE" id="PS50113"/>
    </source>
</evidence>
<sequence>MSDTQFENPLDDTFQKTDHSTPTFIVGIGASAGGLDAIERFFDNMPKNTGMAFVVVQHLSPDYKSLMDELLARHTKMLIHPVEDGVKVESNNIYLLPPRKNMVLSGGCLNLIEQNPNRGVNLPIDIFLESLATDFGNKAIGVILSGTGSDGSRGIPFINEVGGLVVVQDLGTASFDGMPRSATATGLADIVCCPERMPELICQFTKSPDTFERGQVEPGPPIAELSGQQRLFHLFRQKYGVDFSMYKPTTINRRLQRRIELSQTSNLKDYLELVEKDSQEFDLLYHDLLVEVTEFFRDPEAFEYLQDEVISKLIENASPDEEIRVWVPGCATGEEAFSIAMVFRDCAEQTGRNPRVKIFASDVHQASLESASEAIFSRQDLTKLPENMRRFFTEISDEHCSIAQEIRQMVVFARHDITTDPPFTRISLVSCRNLLIYLEPEVQKRVLALFHFALTSDGVLFLGPSETVGGFANEFSVLNQHWRFYRKLRDVRLPEMAQVTMSPPTMNIVSNKTLSNNREDDGWLRQLAYEDLLGKYVPPSLLINEFDEIVHSFGEARKLLVQPEGPPTLNVINLLEGDLRSAVNAALHRAKREKKNIAFTDIKSGDYSYNIVVEPWTRGSRALLMVCFEQLDRPTHPAIAVDDQITFESDEGTVQRIVELERELDYSRQSLQATVEELETSNEELQSTNEELIASNEELQSTNEELHSVNEELYTVNTEHQRKIGELTLANNDLSNLMMSSNIGTIFLDRDLRIRRFTPSISSAFHVLEQDVGRPIEHIAYNLETPNLMESIRSVLEEEIMVESEVKSNEGKTYLQRIQPYRSGTGEIQGVVLTYDDITIIRQATRQLEQVEEELAISQKELQDFAYAVSHDLGTPLRHISSHCRILQDEFEDQLPATTQKTLTVVENGAQRLRDMIDGLLTFSRVYSRGKPFSNVNLDQIMNEVVSELEQEVVTNDATITYDEMPDLIGDWDQIKQLLFNLIDNAIRFRAKSPPVIHVDAKHEGNFWKIAVHDNGIGIEKRHFERIFVIFQRLRFKQEVEGLGLGLAIARRIVERHNGWIWVESTHDKGSTFFFKLPAN</sequence>
<feature type="active site" evidence="8">
    <location>
        <position position="31"/>
    </location>
</feature>
<dbReference type="PRINTS" id="PR00996">
    <property type="entry name" value="CHERMTFRASE"/>
</dbReference>
<dbReference type="Gene3D" id="3.40.50.180">
    <property type="entry name" value="Methylesterase CheB, C-terminal domain"/>
    <property type="match status" value="1"/>
</dbReference>
<dbReference type="Gene3D" id="1.10.287.130">
    <property type="match status" value="1"/>
</dbReference>
<reference evidence="14 15" key="1">
    <citation type="submission" date="2019-03" db="EMBL/GenBank/DDBJ databases">
        <title>Deep-cultivation of Planctomycetes and their phenomic and genomic characterization uncovers novel biology.</title>
        <authorList>
            <person name="Wiegand S."/>
            <person name="Jogler M."/>
            <person name="Boedeker C."/>
            <person name="Pinto D."/>
            <person name="Vollmers J."/>
            <person name="Rivas-Marin E."/>
            <person name="Kohn T."/>
            <person name="Peeters S.H."/>
            <person name="Heuer A."/>
            <person name="Rast P."/>
            <person name="Oberbeckmann S."/>
            <person name="Bunk B."/>
            <person name="Jeske O."/>
            <person name="Meyerdierks A."/>
            <person name="Storesund J.E."/>
            <person name="Kallscheuer N."/>
            <person name="Luecker S."/>
            <person name="Lage O.M."/>
            <person name="Pohl T."/>
            <person name="Merkel B.J."/>
            <person name="Hornburger P."/>
            <person name="Mueller R.-W."/>
            <person name="Bruemmer F."/>
            <person name="Labrenz M."/>
            <person name="Spormann A.M."/>
            <person name="Op den Camp H."/>
            <person name="Overmann J."/>
            <person name="Amann R."/>
            <person name="Jetten M.S.M."/>
            <person name="Mascher T."/>
            <person name="Medema M.H."/>
            <person name="Devos D.P."/>
            <person name="Kaster A.-K."/>
            <person name="Ovreas L."/>
            <person name="Rohde M."/>
            <person name="Galperin M.Y."/>
            <person name="Jogler C."/>
        </authorList>
    </citation>
    <scope>NUCLEOTIDE SEQUENCE [LARGE SCALE GENOMIC DNA]</scope>
    <source>
        <strain evidence="14 15">V202</strain>
    </source>
</reference>
<dbReference type="OrthoDB" id="288469at2"/>
<dbReference type="SUPFAM" id="SSF55785">
    <property type="entry name" value="PYP-like sensor domain (PAS domain)"/>
    <property type="match status" value="1"/>
</dbReference>
<dbReference type="CDD" id="cd00082">
    <property type="entry name" value="HisKA"/>
    <property type="match status" value="1"/>
</dbReference>
<dbReference type="SMART" id="SM00387">
    <property type="entry name" value="HATPase_c"/>
    <property type="match status" value="1"/>
</dbReference>
<evidence type="ECO:0000256" key="6">
    <source>
        <dbReference type="ARBA" id="ARBA00022691"/>
    </source>
</evidence>
<keyword evidence="3" id="KW-0597">Phosphoprotein</keyword>
<dbReference type="Gene3D" id="1.10.155.10">
    <property type="entry name" value="Chemotaxis receptor methyltransferase CheR, N-terminal domain"/>
    <property type="match status" value="1"/>
</dbReference>
<dbReference type="PROSITE" id="PS50122">
    <property type="entry name" value="CHEB"/>
    <property type="match status" value="1"/>
</dbReference>
<evidence type="ECO:0000256" key="4">
    <source>
        <dbReference type="ARBA" id="ARBA00022603"/>
    </source>
</evidence>
<evidence type="ECO:0000259" key="13">
    <source>
        <dbReference type="PROSITE" id="PS50123"/>
    </source>
</evidence>
<dbReference type="GO" id="GO:0005737">
    <property type="term" value="C:cytoplasm"/>
    <property type="evidence" value="ECO:0007669"/>
    <property type="project" value="InterPro"/>
</dbReference>
<dbReference type="SUPFAM" id="SSF47757">
    <property type="entry name" value="Chemotaxis receptor methyltransferase CheR, N-terminal domain"/>
    <property type="match status" value="1"/>
</dbReference>
<dbReference type="PANTHER" id="PTHR24422">
    <property type="entry name" value="CHEMOTAXIS PROTEIN METHYLTRANSFERASE"/>
    <property type="match status" value="1"/>
</dbReference>
<proteinExistence type="predicted"/>
<evidence type="ECO:0000256" key="7">
    <source>
        <dbReference type="ARBA" id="ARBA00022777"/>
    </source>
</evidence>
<dbReference type="PROSITE" id="PS50113">
    <property type="entry name" value="PAC"/>
    <property type="match status" value="1"/>
</dbReference>
<dbReference type="InterPro" id="IPR005467">
    <property type="entry name" value="His_kinase_dom"/>
</dbReference>
<dbReference type="CDD" id="cd16434">
    <property type="entry name" value="CheB-CheR_fusion"/>
    <property type="match status" value="1"/>
</dbReference>
<dbReference type="GO" id="GO:0032259">
    <property type="term" value="P:methylation"/>
    <property type="evidence" value="ECO:0007669"/>
    <property type="project" value="UniProtKB-KW"/>
</dbReference>
<dbReference type="Pfam" id="PF13596">
    <property type="entry name" value="PAS_10"/>
    <property type="match status" value="1"/>
</dbReference>
<dbReference type="Pfam" id="PF01339">
    <property type="entry name" value="CheB_methylest"/>
    <property type="match status" value="1"/>
</dbReference>
<keyword evidence="9" id="KW-0175">Coiled coil</keyword>
<evidence type="ECO:0000259" key="12">
    <source>
        <dbReference type="PROSITE" id="PS50122"/>
    </source>
</evidence>
<evidence type="ECO:0000256" key="8">
    <source>
        <dbReference type="PROSITE-ProRule" id="PRU00050"/>
    </source>
</evidence>
<dbReference type="Pfam" id="PF03705">
    <property type="entry name" value="CheR_N"/>
    <property type="match status" value="1"/>
</dbReference>
<dbReference type="InterPro" id="IPR000673">
    <property type="entry name" value="Sig_transdc_resp-reg_Me-estase"/>
</dbReference>
<organism evidence="14 15">
    <name type="scientific">Gimesia aquarii</name>
    <dbReference type="NCBI Taxonomy" id="2527964"/>
    <lineage>
        <taxon>Bacteria</taxon>
        <taxon>Pseudomonadati</taxon>
        <taxon>Planctomycetota</taxon>
        <taxon>Planctomycetia</taxon>
        <taxon>Planctomycetales</taxon>
        <taxon>Planctomycetaceae</taxon>
        <taxon>Gimesia</taxon>
    </lineage>
</organism>
<dbReference type="RefSeq" id="WP_145178743.1">
    <property type="nucleotide sequence ID" value="NZ_CP037422.1"/>
</dbReference>
<dbReference type="InterPro" id="IPR022642">
    <property type="entry name" value="CheR_C"/>
</dbReference>
<keyword evidence="5 14" id="KW-0808">Transferase</keyword>
<dbReference type="Proteomes" id="UP000318384">
    <property type="component" value="Chromosome"/>
</dbReference>
<evidence type="ECO:0000256" key="5">
    <source>
        <dbReference type="ARBA" id="ARBA00022679"/>
    </source>
</evidence>
<dbReference type="Gene3D" id="3.30.565.10">
    <property type="entry name" value="Histidine kinase-like ATPase, C-terminal domain"/>
    <property type="match status" value="1"/>
</dbReference>
<dbReference type="InterPro" id="IPR022641">
    <property type="entry name" value="CheR_N"/>
</dbReference>
<evidence type="ECO:0000313" key="14">
    <source>
        <dbReference type="EMBL" id="QDU10873.1"/>
    </source>
</evidence>
<keyword evidence="4" id="KW-0489">Methyltransferase</keyword>
<dbReference type="AlphaFoldDB" id="A0A517X045"/>
<dbReference type="Gene3D" id="3.30.450.20">
    <property type="entry name" value="PAS domain"/>
    <property type="match status" value="1"/>
</dbReference>
<dbReference type="SUPFAM" id="SSF55874">
    <property type="entry name" value="ATPase domain of HSP90 chaperone/DNA topoisomerase II/histidine kinase"/>
    <property type="match status" value="1"/>
</dbReference>
<feature type="domain" description="CheR-type methyltransferase" evidence="13">
    <location>
        <begin position="229"/>
        <end position="490"/>
    </location>
</feature>
<feature type="active site" evidence="8">
    <location>
        <position position="150"/>
    </location>
</feature>
<name>A0A517X045_9PLAN</name>
<dbReference type="InterPro" id="IPR003594">
    <property type="entry name" value="HATPase_dom"/>
</dbReference>
<dbReference type="GO" id="GO:0008984">
    <property type="term" value="F:protein-glutamate methylesterase activity"/>
    <property type="evidence" value="ECO:0007669"/>
    <property type="project" value="InterPro"/>
</dbReference>
<dbReference type="InterPro" id="IPR035909">
    <property type="entry name" value="CheB_C"/>
</dbReference>
<dbReference type="SUPFAM" id="SSF47384">
    <property type="entry name" value="Homodimeric domain of signal transducing histidine kinase"/>
    <property type="match status" value="1"/>
</dbReference>
<dbReference type="Pfam" id="PF02518">
    <property type="entry name" value="HATPase_c"/>
    <property type="match status" value="1"/>
</dbReference>
<keyword evidence="15" id="KW-1185">Reference proteome</keyword>
<feature type="domain" description="Histidine kinase" evidence="10">
    <location>
        <begin position="868"/>
        <end position="1080"/>
    </location>
</feature>
<keyword evidence="8" id="KW-0378">Hydrolase</keyword>
<dbReference type="GO" id="GO:0008983">
    <property type="term" value="F:protein-glutamate O-methyltransferase activity"/>
    <property type="evidence" value="ECO:0007669"/>
    <property type="project" value="UniProtKB-EC"/>
</dbReference>
<dbReference type="FunFam" id="3.30.565.10:FF:000006">
    <property type="entry name" value="Sensor histidine kinase WalK"/>
    <property type="match status" value="1"/>
</dbReference>
<dbReference type="PANTHER" id="PTHR24422:SF27">
    <property type="entry name" value="PROTEIN-GLUTAMATE O-METHYLTRANSFERASE"/>
    <property type="match status" value="1"/>
</dbReference>
<accession>A0A517X045</accession>
<dbReference type="Pfam" id="PF01739">
    <property type="entry name" value="CheR"/>
    <property type="match status" value="1"/>
</dbReference>
<dbReference type="InterPro" id="IPR036890">
    <property type="entry name" value="HATPase_C_sf"/>
</dbReference>
<dbReference type="SMART" id="SM00388">
    <property type="entry name" value="HisKA"/>
    <property type="match status" value="1"/>
</dbReference>
<evidence type="ECO:0000259" key="10">
    <source>
        <dbReference type="PROSITE" id="PS50109"/>
    </source>
</evidence>
<feature type="coiled-coil region" evidence="9">
    <location>
        <begin position="657"/>
        <end position="712"/>
    </location>
</feature>
<dbReference type="Pfam" id="PF00512">
    <property type="entry name" value="HisKA"/>
    <property type="match status" value="1"/>
</dbReference>
<keyword evidence="8" id="KW-0145">Chemotaxis</keyword>
<evidence type="ECO:0000256" key="1">
    <source>
        <dbReference type="ARBA" id="ARBA00000085"/>
    </source>
</evidence>
<evidence type="ECO:0000313" key="15">
    <source>
        <dbReference type="Proteomes" id="UP000318384"/>
    </source>
</evidence>
<dbReference type="Gene3D" id="3.40.50.150">
    <property type="entry name" value="Vaccinia Virus protein VP39"/>
    <property type="match status" value="1"/>
</dbReference>
<dbReference type="SUPFAM" id="SSF52738">
    <property type="entry name" value="Methylesterase CheB, C-terminal domain"/>
    <property type="match status" value="1"/>
</dbReference>
<dbReference type="PROSITE" id="PS50109">
    <property type="entry name" value="HIS_KIN"/>
    <property type="match status" value="1"/>
</dbReference>
<dbReference type="SMART" id="SM00138">
    <property type="entry name" value="MeTrc"/>
    <property type="match status" value="1"/>
</dbReference>
<dbReference type="InterPro" id="IPR029063">
    <property type="entry name" value="SAM-dependent_MTases_sf"/>
</dbReference>
<feature type="domain" description="CheB-type methylesterase" evidence="12">
    <location>
        <begin position="22"/>
        <end position="208"/>
    </location>
</feature>
<dbReference type="InterPro" id="IPR000700">
    <property type="entry name" value="PAS-assoc_C"/>
</dbReference>
<keyword evidence="7" id="KW-0418">Kinase</keyword>
<dbReference type="InterPro" id="IPR000780">
    <property type="entry name" value="CheR_MeTrfase"/>
</dbReference>
<dbReference type="GO" id="GO:0000155">
    <property type="term" value="F:phosphorelay sensor kinase activity"/>
    <property type="evidence" value="ECO:0007669"/>
    <property type="project" value="InterPro"/>
</dbReference>
<keyword evidence="6" id="KW-0949">S-adenosyl-L-methionine</keyword>
<gene>
    <name evidence="14" type="primary">cph1_4</name>
    <name evidence="14" type="ORF">V202x_42860</name>
</gene>
<dbReference type="SUPFAM" id="SSF53335">
    <property type="entry name" value="S-adenosyl-L-methionine-dependent methyltransferases"/>
    <property type="match status" value="1"/>
</dbReference>
<dbReference type="InterPro" id="IPR035965">
    <property type="entry name" value="PAS-like_dom_sf"/>
</dbReference>
<feature type="coiled-coil region" evidence="9">
    <location>
        <begin position="841"/>
        <end position="868"/>
    </location>
</feature>
<dbReference type="InterPro" id="IPR003661">
    <property type="entry name" value="HisK_dim/P_dom"/>
</dbReference>
<evidence type="ECO:0000256" key="3">
    <source>
        <dbReference type="ARBA" id="ARBA00022553"/>
    </source>
</evidence>
<comment type="catalytic activity">
    <reaction evidence="1">
        <text>ATP + protein L-histidine = ADP + protein N-phospho-L-histidine.</text>
        <dbReference type="EC" id="2.7.13.3"/>
    </reaction>
</comment>
<protein>
    <submittedName>
        <fullName evidence="14">Phytochrome-like protein cph1</fullName>
        <ecNumber evidence="14">2.7.13.3</ecNumber>
    </submittedName>
</protein>
<evidence type="ECO:0000256" key="9">
    <source>
        <dbReference type="SAM" id="Coils"/>
    </source>
</evidence>
<dbReference type="InterPro" id="IPR036804">
    <property type="entry name" value="CheR_N_sf"/>
</dbReference>
<feature type="active site" evidence="8">
    <location>
        <position position="58"/>
    </location>
</feature>
<comment type="catalytic activity">
    <reaction evidence="2">
        <text>L-glutamyl-[protein] + S-adenosyl-L-methionine = [protein]-L-glutamate 5-O-methyl ester + S-adenosyl-L-homocysteine</text>
        <dbReference type="Rhea" id="RHEA:24452"/>
        <dbReference type="Rhea" id="RHEA-COMP:10208"/>
        <dbReference type="Rhea" id="RHEA-COMP:10311"/>
        <dbReference type="ChEBI" id="CHEBI:29973"/>
        <dbReference type="ChEBI" id="CHEBI:57856"/>
        <dbReference type="ChEBI" id="CHEBI:59789"/>
        <dbReference type="ChEBI" id="CHEBI:82795"/>
        <dbReference type="EC" id="2.1.1.80"/>
    </reaction>
</comment>
<dbReference type="InterPro" id="IPR050903">
    <property type="entry name" value="Bact_Chemotaxis_MeTrfase"/>
</dbReference>
<feature type="domain" description="PAC" evidence="11">
    <location>
        <begin position="800"/>
        <end position="850"/>
    </location>
</feature>